<dbReference type="Proteomes" id="UP000886469">
    <property type="component" value="Unassembled WGS sequence"/>
</dbReference>
<name>A0ABX1T6D0_9PROT</name>
<accession>A0ABX1T6D0</accession>
<organism evidence="2 3">
    <name type="scientific">Candidatus Accumulibacter contiguus</name>
    <dbReference type="NCBI Taxonomy" id="2954381"/>
    <lineage>
        <taxon>Bacteria</taxon>
        <taxon>Pseudomonadati</taxon>
        <taxon>Pseudomonadota</taxon>
        <taxon>Betaproteobacteria</taxon>
        <taxon>Candidatus Accumulibacter</taxon>
    </lineage>
</organism>
<evidence type="ECO:0000313" key="2">
    <source>
        <dbReference type="EMBL" id="NMQ05183.1"/>
    </source>
</evidence>
<comment type="caution">
    <text evidence="2">The sequence shown here is derived from an EMBL/GenBank/DDBJ whole genome shotgun (WGS) entry which is preliminary data.</text>
</comment>
<keyword evidence="1" id="KW-0812">Transmembrane</keyword>
<dbReference type="SUPFAM" id="SSF49764">
    <property type="entry name" value="HSP20-like chaperones"/>
    <property type="match status" value="1"/>
</dbReference>
<dbReference type="InterPro" id="IPR008978">
    <property type="entry name" value="HSP20-like_chaperone"/>
</dbReference>
<dbReference type="EMBL" id="SPMX01000017">
    <property type="protein sequence ID" value="NMQ05183.1"/>
    <property type="molecule type" value="Genomic_DNA"/>
</dbReference>
<protein>
    <submittedName>
        <fullName evidence="2">Hsp20/alpha crystallin family protein</fullName>
    </submittedName>
</protein>
<dbReference type="CDD" id="cd06464">
    <property type="entry name" value="ACD_sHsps-like"/>
    <property type="match status" value="1"/>
</dbReference>
<feature type="transmembrane region" description="Helical" evidence="1">
    <location>
        <begin position="12"/>
        <end position="30"/>
    </location>
</feature>
<proteinExistence type="predicted"/>
<evidence type="ECO:0000313" key="3">
    <source>
        <dbReference type="Proteomes" id="UP000886469"/>
    </source>
</evidence>
<dbReference type="RefSeq" id="WP_169069910.1">
    <property type="nucleotide sequence ID" value="NZ_JAZKUC010000001.1"/>
</dbReference>
<reference evidence="2" key="1">
    <citation type="submission" date="2019-03" db="EMBL/GenBank/DDBJ databases">
        <title>Metabolic reconstructions from genomes of highly enriched 'Candidatus Accumulibacter' and 'Candidatus Competibacter' bioreactor populations.</title>
        <authorList>
            <person name="Annavajhala M.K."/>
            <person name="Welles L."/>
            <person name="Abbas B."/>
            <person name="Sorokin D."/>
            <person name="Park H."/>
            <person name="Van Loosdrecht M."/>
            <person name="Chandran K."/>
        </authorList>
    </citation>
    <scope>NUCLEOTIDE SEQUENCE</scope>
    <source>
        <strain evidence="2">SBR_L</strain>
    </source>
</reference>
<keyword evidence="1" id="KW-1133">Transmembrane helix</keyword>
<keyword evidence="3" id="KW-1185">Reference proteome</keyword>
<dbReference type="Gene3D" id="2.60.40.790">
    <property type="match status" value="1"/>
</dbReference>
<sequence length="61" mass="6684">MPPSTTFQPRDFLRYFVSLAAFGMLVLIIVQEAAKAAFKDGILEVTLPKTASATRTNVPIE</sequence>
<gene>
    <name evidence="2" type="ORF">E4Q08_07845</name>
</gene>
<evidence type="ECO:0000256" key="1">
    <source>
        <dbReference type="SAM" id="Phobius"/>
    </source>
</evidence>
<keyword evidence="1" id="KW-0472">Membrane</keyword>